<keyword evidence="3" id="KW-1185">Reference proteome</keyword>
<organism evidence="2 3">
    <name type="scientific">Gulo gulo</name>
    <name type="common">Wolverine</name>
    <name type="synonym">Gluton</name>
    <dbReference type="NCBI Taxonomy" id="48420"/>
    <lineage>
        <taxon>Eukaryota</taxon>
        <taxon>Metazoa</taxon>
        <taxon>Chordata</taxon>
        <taxon>Craniata</taxon>
        <taxon>Vertebrata</taxon>
        <taxon>Euteleostomi</taxon>
        <taxon>Mammalia</taxon>
        <taxon>Eutheria</taxon>
        <taxon>Laurasiatheria</taxon>
        <taxon>Carnivora</taxon>
        <taxon>Caniformia</taxon>
        <taxon>Musteloidea</taxon>
        <taxon>Mustelidae</taxon>
        <taxon>Guloninae</taxon>
        <taxon>Gulo</taxon>
    </lineage>
</organism>
<sequence length="54" mass="5529">MSPSSLSSIQMSTGSSSSDRLFCYSLPAPCHRRQIPSGRAPADGCAGSPRGGDT</sequence>
<dbReference type="EMBL" id="CYRY02023942">
    <property type="protein sequence ID" value="VCW97981.1"/>
    <property type="molecule type" value="Genomic_DNA"/>
</dbReference>
<gene>
    <name evidence="2" type="ORF">BN2614_LOCUS9</name>
</gene>
<dbReference type="Proteomes" id="UP000269945">
    <property type="component" value="Unassembled WGS sequence"/>
</dbReference>
<comment type="caution">
    <text evidence="2">The sequence shown here is derived from an EMBL/GenBank/DDBJ whole genome shotgun (WGS) entry which is preliminary data.</text>
</comment>
<name>A0A9X9LWC1_GULGU</name>
<evidence type="ECO:0000313" key="2">
    <source>
        <dbReference type="EMBL" id="VCW97981.1"/>
    </source>
</evidence>
<reference evidence="2 3" key="1">
    <citation type="submission" date="2018-10" db="EMBL/GenBank/DDBJ databases">
        <authorList>
            <person name="Ekblom R."/>
            <person name="Jareborg N."/>
        </authorList>
    </citation>
    <scope>NUCLEOTIDE SEQUENCE [LARGE SCALE GENOMIC DNA]</scope>
    <source>
        <tissue evidence="2">Muscle</tissue>
    </source>
</reference>
<accession>A0A9X9LWC1</accession>
<proteinExistence type="predicted"/>
<feature type="region of interest" description="Disordered" evidence="1">
    <location>
        <begin position="31"/>
        <end position="54"/>
    </location>
</feature>
<evidence type="ECO:0000256" key="1">
    <source>
        <dbReference type="SAM" id="MobiDB-lite"/>
    </source>
</evidence>
<evidence type="ECO:0000313" key="3">
    <source>
        <dbReference type="Proteomes" id="UP000269945"/>
    </source>
</evidence>
<protein>
    <submittedName>
        <fullName evidence="2">Uncharacterized protein</fullName>
    </submittedName>
</protein>
<dbReference type="AlphaFoldDB" id="A0A9X9LWC1"/>